<evidence type="ECO:0000313" key="3">
    <source>
        <dbReference type="EMBL" id="CAL1296150.1"/>
    </source>
</evidence>
<dbReference type="PROSITE" id="PS50866">
    <property type="entry name" value="GOLD"/>
    <property type="match status" value="1"/>
</dbReference>
<accession>A0AAV2BJU2</accession>
<reference evidence="3 4" key="1">
    <citation type="submission" date="2024-04" db="EMBL/GenBank/DDBJ databases">
        <authorList>
            <person name="Rising A."/>
            <person name="Reimegard J."/>
            <person name="Sonavane S."/>
            <person name="Akerstrom W."/>
            <person name="Nylinder S."/>
            <person name="Hedman E."/>
            <person name="Kallberg Y."/>
        </authorList>
    </citation>
    <scope>NUCLEOTIDE SEQUENCE [LARGE SCALE GENOMIC DNA]</scope>
</reference>
<dbReference type="SUPFAM" id="SSF46938">
    <property type="entry name" value="CRAL/TRIO N-terminal domain"/>
    <property type="match status" value="1"/>
</dbReference>
<dbReference type="InterPro" id="IPR001251">
    <property type="entry name" value="CRAL-TRIO_dom"/>
</dbReference>
<dbReference type="Gene3D" id="3.40.525.10">
    <property type="entry name" value="CRAL-TRIO lipid binding domain"/>
    <property type="match status" value="1"/>
</dbReference>
<dbReference type="AlphaFoldDB" id="A0AAV2BJU2"/>
<feature type="domain" description="GOLD" evidence="2">
    <location>
        <begin position="275"/>
        <end position="385"/>
    </location>
</feature>
<dbReference type="PANTHER" id="PTHR23324">
    <property type="entry name" value="SEC14 RELATED PROTEIN"/>
    <property type="match status" value="1"/>
</dbReference>
<sequence>MTETEDYSSSEKEAIEKLRAIIPKDVNKDMYEDTHQIHSIFKAQDFDLNEAEIMLTQILNWRKKLQIDKISDFKPPEVIENYFKKNRIGYSKEGAPVHYLPLGKFDSKGIYMSAKAIDVEKIYSKFLEEDLKELRNLKKMPRGSYPGAILIFDMDQLSFATATDKKGLEYVIRCLKVCQDCYPGVLSAIYIINISSYFMIPLSIAKSFLSNSFISLAQMFGGDGWREELLKVIDADQLPAFLGGTKTDPDGNPLCKTLVCQGGKIDEKYYIHKSKNSLVSAPDVKKIVLARASFSEIELEVEEDGFLIEWEFETKTRDIGFGLFFKEIVDGEEKITELVPLLRINTEDYSETGVYKCEKAGTYVMLFDNSYSWIRSKEIYYRTKVVNPKQMKTEMQN</sequence>
<protein>
    <recommendedName>
        <fullName evidence="5">SEC14-like protein 2</fullName>
    </recommendedName>
</protein>
<dbReference type="EMBL" id="CAXIEN010000390">
    <property type="protein sequence ID" value="CAL1296150.1"/>
    <property type="molecule type" value="Genomic_DNA"/>
</dbReference>
<keyword evidence="4" id="KW-1185">Reference proteome</keyword>
<dbReference type="InterPro" id="IPR036273">
    <property type="entry name" value="CRAL/TRIO_N_dom_sf"/>
</dbReference>
<dbReference type="InterPro" id="IPR051064">
    <property type="entry name" value="SEC14/CRAL-TRIO_domain"/>
</dbReference>
<dbReference type="Pfam" id="PF00650">
    <property type="entry name" value="CRAL_TRIO"/>
    <property type="match status" value="1"/>
</dbReference>
<dbReference type="Pfam" id="PF13897">
    <property type="entry name" value="GOLD_2"/>
    <property type="match status" value="1"/>
</dbReference>
<dbReference type="Proteomes" id="UP001497382">
    <property type="component" value="Unassembled WGS sequence"/>
</dbReference>
<evidence type="ECO:0008006" key="5">
    <source>
        <dbReference type="Google" id="ProtNLM"/>
    </source>
</evidence>
<gene>
    <name evidence="3" type="ORF">LARSCL_LOCUS19653</name>
</gene>
<dbReference type="GO" id="GO:0005737">
    <property type="term" value="C:cytoplasm"/>
    <property type="evidence" value="ECO:0007669"/>
    <property type="project" value="TreeGrafter"/>
</dbReference>
<dbReference type="PANTHER" id="PTHR23324:SF83">
    <property type="entry name" value="SEC14-LIKE PROTEIN 2"/>
    <property type="match status" value="1"/>
</dbReference>
<comment type="caution">
    <text evidence="3">The sequence shown here is derived from an EMBL/GenBank/DDBJ whole genome shotgun (WGS) entry which is preliminary data.</text>
</comment>
<evidence type="ECO:0000313" key="4">
    <source>
        <dbReference type="Proteomes" id="UP001497382"/>
    </source>
</evidence>
<organism evidence="3 4">
    <name type="scientific">Larinioides sclopetarius</name>
    <dbReference type="NCBI Taxonomy" id="280406"/>
    <lineage>
        <taxon>Eukaryota</taxon>
        <taxon>Metazoa</taxon>
        <taxon>Ecdysozoa</taxon>
        <taxon>Arthropoda</taxon>
        <taxon>Chelicerata</taxon>
        <taxon>Arachnida</taxon>
        <taxon>Araneae</taxon>
        <taxon>Araneomorphae</taxon>
        <taxon>Entelegynae</taxon>
        <taxon>Araneoidea</taxon>
        <taxon>Araneidae</taxon>
        <taxon>Larinioides</taxon>
    </lineage>
</organism>
<dbReference type="InterPro" id="IPR036598">
    <property type="entry name" value="GOLD_dom_sf"/>
</dbReference>
<dbReference type="Gene3D" id="2.60.120.680">
    <property type="entry name" value="GOLD domain"/>
    <property type="match status" value="1"/>
</dbReference>
<proteinExistence type="predicted"/>
<dbReference type="CDD" id="cd00170">
    <property type="entry name" value="SEC14"/>
    <property type="match status" value="1"/>
</dbReference>
<dbReference type="InterPro" id="IPR036865">
    <property type="entry name" value="CRAL-TRIO_dom_sf"/>
</dbReference>
<dbReference type="SUPFAM" id="SSF52087">
    <property type="entry name" value="CRAL/TRIO domain"/>
    <property type="match status" value="1"/>
</dbReference>
<evidence type="ECO:0000259" key="2">
    <source>
        <dbReference type="PROSITE" id="PS50866"/>
    </source>
</evidence>
<feature type="domain" description="CRAL-TRIO" evidence="1">
    <location>
        <begin position="75"/>
        <end position="250"/>
    </location>
</feature>
<evidence type="ECO:0000259" key="1">
    <source>
        <dbReference type="PROSITE" id="PS50191"/>
    </source>
</evidence>
<dbReference type="InterPro" id="IPR009038">
    <property type="entry name" value="GOLD_dom"/>
</dbReference>
<dbReference type="SUPFAM" id="SSF101576">
    <property type="entry name" value="Supernatant protein factor (SPF), C-terminal domain"/>
    <property type="match status" value="1"/>
</dbReference>
<dbReference type="SMART" id="SM00516">
    <property type="entry name" value="SEC14"/>
    <property type="match status" value="1"/>
</dbReference>
<name>A0AAV2BJU2_9ARAC</name>
<dbReference type="PROSITE" id="PS50191">
    <property type="entry name" value="CRAL_TRIO"/>
    <property type="match status" value="1"/>
</dbReference>